<dbReference type="InterPro" id="IPR050179">
    <property type="entry name" value="Trans_hexapeptide_repeat"/>
</dbReference>
<dbReference type="Pfam" id="PF00132">
    <property type="entry name" value="Hexapep"/>
    <property type="match status" value="1"/>
</dbReference>
<dbReference type="GO" id="GO:0046677">
    <property type="term" value="P:response to antibiotic"/>
    <property type="evidence" value="ECO:0007669"/>
    <property type="project" value="UniProtKB-KW"/>
</dbReference>
<reference evidence="8" key="1">
    <citation type="submission" date="2024-06" db="EMBL/GenBank/DDBJ databases">
        <title>Methylostella associata gen. nov., sp. nov., a novel Ancalomicrobiaceae-affiliated facultatively methylotrophic bacteria that feed on methanotrophs of the genus Methylococcus.</title>
        <authorList>
            <person name="Saltykova V."/>
            <person name="Danilova O.V."/>
            <person name="Oshkin I.Y."/>
            <person name="Belova S.E."/>
            <person name="Pimenov N.V."/>
            <person name="Dedysh S.N."/>
        </authorList>
    </citation>
    <scope>NUCLEOTIDE SEQUENCE</scope>
    <source>
        <strain evidence="8">S20</strain>
    </source>
</reference>
<dbReference type="KEGG" id="mflg:ABS361_22465"/>
<gene>
    <name evidence="8" type="ORF">ABS361_22465</name>
</gene>
<dbReference type="Gene3D" id="2.160.10.10">
    <property type="entry name" value="Hexapeptide repeat proteins"/>
    <property type="match status" value="1"/>
</dbReference>
<accession>A0AAU7X9B7</accession>
<keyword evidence="5" id="KW-0046">Antibiotic resistance</keyword>
<comment type="similarity">
    <text evidence="1">Belongs to the transferase hexapeptide repeat family.</text>
</comment>
<evidence type="ECO:0000256" key="6">
    <source>
        <dbReference type="ARBA" id="ARBA00023315"/>
    </source>
</evidence>
<dbReference type="InterPro" id="IPR001451">
    <property type="entry name" value="Hexapep"/>
</dbReference>
<dbReference type="EC" id="2.3.1.28" evidence="2"/>
<dbReference type="AlphaFoldDB" id="A0AAU7X9B7"/>
<dbReference type="GO" id="GO:0008811">
    <property type="term" value="F:chloramphenicol O-acetyltransferase activity"/>
    <property type="evidence" value="ECO:0007669"/>
    <property type="project" value="UniProtKB-EC"/>
</dbReference>
<protein>
    <recommendedName>
        <fullName evidence="3">Chloramphenicol acetyltransferase</fullName>
        <ecNumber evidence="2">2.3.1.28</ecNumber>
    </recommendedName>
</protein>
<evidence type="ECO:0000256" key="3">
    <source>
        <dbReference type="ARBA" id="ARBA00020291"/>
    </source>
</evidence>
<dbReference type="EMBL" id="CP158568">
    <property type="protein sequence ID" value="XBY44721.1"/>
    <property type="molecule type" value="Genomic_DNA"/>
</dbReference>
<keyword evidence="6" id="KW-0012">Acyltransferase</keyword>
<dbReference type="PANTHER" id="PTHR43300">
    <property type="entry name" value="ACETYLTRANSFERASE"/>
    <property type="match status" value="1"/>
</dbReference>
<dbReference type="PANTHER" id="PTHR43300:SF12">
    <property type="entry name" value="CHLORAMPHENICOL ACETYLTRANSFERASE"/>
    <property type="match status" value="1"/>
</dbReference>
<comment type="catalytic activity">
    <reaction evidence="7">
        <text>chloramphenicol + acetyl-CoA = chloramphenicol 3-acetate + CoA</text>
        <dbReference type="Rhea" id="RHEA:18421"/>
        <dbReference type="ChEBI" id="CHEBI:16730"/>
        <dbReference type="ChEBI" id="CHEBI:17698"/>
        <dbReference type="ChEBI" id="CHEBI:57287"/>
        <dbReference type="ChEBI" id="CHEBI:57288"/>
        <dbReference type="EC" id="2.3.1.28"/>
    </reaction>
</comment>
<evidence type="ECO:0000256" key="4">
    <source>
        <dbReference type="ARBA" id="ARBA00022679"/>
    </source>
</evidence>
<dbReference type="SUPFAM" id="SSF51161">
    <property type="entry name" value="Trimeric LpxA-like enzymes"/>
    <property type="match status" value="1"/>
</dbReference>
<sequence>MNPFYSDAELRNLGFHTVGRNTRVSRKASFYGVSGSIGDGSRIDDFCIVKGRVEIGRNVHVAAFANVGGSASHRVVFEDCATLSTHISIFTCSADYRADALASPLVALELQHNIYGDVVLGRGIVIGAHTCLLPGASIGDGASVGANLVVHGKIEQGQVVASRNGVATVVGTRDAQAICALVERACAS</sequence>
<organism evidence="8">
    <name type="scientific">Methyloraptor flagellatus</name>
    <dbReference type="NCBI Taxonomy" id="3162530"/>
    <lineage>
        <taxon>Bacteria</taxon>
        <taxon>Pseudomonadati</taxon>
        <taxon>Pseudomonadota</taxon>
        <taxon>Alphaproteobacteria</taxon>
        <taxon>Hyphomicrobiales</taxon>
        <taxon>Ancalomicrobiaceae</taxon>
        <taxon>Methyloraptor</taxon>
    </lineage>
</organism>
<dbReference type="InterPro" id="IPR011004">
    <property type="entry name" value="Trimer_LpxA-like_sf"/>
</dbReference>
<proteinExistence type="inferred from homology"/>
<keyword evidence="4" id="KW-0808">Transferase</keyword>
<evidence type="ECO:0000313" key="8">
    <source>
        <dbReference type="EMBL" id="XBY44721.1"/>
    </source>
</evidence>
<evidence type="ECO:0000256" key="5">
    <source>
        <dbReference type="ARBA" id="ARBA00023251"/>
    </source>
</evidence>
<dbReference type="RefSeq" id="WP_407049812.1">
    <property type="nucleotide sequence ID" value="NZ_CP158568.1"/>
</dbReference>
<evidence type="ECO:0000256" key="7">
    <source>
        <dbReference type="ARBA" id="ARBA00047633"/>
    </source>
</evidence>
<evidence type="ECO:0000256" key="2">
    <source>
        <dbReference type="ARBA" id="ARBA00013235"/>
    </source>
</evidence>
<evidence type="ECO:0000256" key="1">
    <source>
        <dbReference type="ARBA" id="ARBA00007274"/>
    </source>
</evidence>
<name>A0AAU7X9B7_9HYPH</name>